<reference evidence="1" key="2">
    <citation type="submission" date="2022-01" db="EMBL/GenBank/DDBJ databases">
        <authorList>
            <person name="Yamashiro T."/>
            <person name="Shiraishi A."/>
            <person name="Satake H."/>
            <person name="Nakayama K."/>
        </authorList>
    </citation>
    <scope>NUCLEOTIDE SEQUENCE</scope>
</reference>
<dbReference type="Proteomes" id="UP001151760">
    <property type="component" value="Unassembled WGS sequence"/>
</dbReference>
<accession>A0ABQ4YTU2</accession>
<evidence type="ECO:0000313" key="1">
    <source>
        <dbReference type="EMBL" id="GJS81298.1"/>
    </source>
</evidence>
<name>A0ABQ4YTU2_9ASTR</name>
<proteinExistence type="predicted"/>
<dbReference type="EMBL" id="BQNB010010737">
    <property type="protein sequence ID" value="GJS81298.1"/>
    <property type="molecule type" value="Genomic_DNA"/>
</dbReference>
<reference evidence="1" key="1">
    <citation type="journal article" date="2022" name="Int. J. Mol. Sci.">
        <title>Draft Genome of Tanacetum Coccineum: Genomic Comparison of Closely Related Tanacetum-Family Plants.</title>
        <authorList>
            <person name="Yamashiro T."/>
            <person name="Shiraishi A."/>
            <person name="Nakayama K."/>
            <person name="Satake H."/>
        </authorList>
    </citation>
    <scope>NUCLEOTIDE SEQUENCE</scope>
</reference>
<organism evidence="1 2">
    <name type="scientific">Tanacetum coccineum</name>
    <dbReference type="NCBI Taxonomy" id="301880"/>
    <lineage>
        <taxon>Eukaryota</taxon>
        <taxon>Viridiplantae</taxon>
        <taxon>Streptophyta</taxon>
        <taxon>Embryophyta</taxon>
        <taxon>Tracheophyta</taxon>
        <taxon>Spermatophyta</taxon>
        <taxon>Magnoliopsida</taxon>
        <taxon>eudicotyledons</taxon>
        <taxon>Gunneridae</taxon>
        <taxon>Pentapetalae</taxon>
        <taxon>asterids</taxon>
        <taxon>campanulids</taxon>
        <taxon>Asterales</taxon>
        <taxon>Asteraceae</taxon>
        <taxon>Asteroideae</taxon>
        <taxon>Anthemideae</taxon>
        <taxon>Anthemidinae</taxon>
        <taxon>Tanacetum</taxon>
    </lineage>
</organism>
<keyword evidence="2" id="KW-1185">Reference proteome</keyword>
<evidence type="ECO:0000313" key="2">
    <source>
        <dbReference type="Proteomes" id="UP001151760"/>
    </source>
</evidence>
<gene>
    <name evidence="1" type="ORF">Tco_0747839</name>
</gene>
<comment type="caution">
    <text evidence="1">The sequence shown here is derived from an EMBL/GenBank/DDBJ whole genome shotgun (WGS) entry which is preliminary data.</text>
</comment>
<protein>
    <submittedName>
        <fullName evidence="1">Uncharacterized protein</fullName>
    </submittedName>
</protein>
<sequence length="127" mass="14662">MVAYAFNIKNSMSMLVQKSQDHKKAKDHKMMIRGYAWLMISKKFKIHIQVKPIRTSTSLKSMITTTYHKLKHSVLNANSELICATCHECMFDAIHDLCVSDYLNDVHARVKSKSVKSRSTKSKKKKM</sequence>